<accession>A0AAJ5VDC2</accession>
<dbReference type="EMBL" id="CP118606">
    <property type="protein sequence ID" value="WEF22129.1"/>
    <property type="molecule type" value="Genomic_DNA"/>
</dbReference>
<dbReference type="Gene3D" id="3.30.530.20">
    <property type="match status" value="1"/>
</dbReference>
<reference evidence="1" key="1">
    <citation type="submission" date="2023-02" db="EMBL/GenBank/DDBJ databases">
        <title>Genome sequence of Microbacterium liquefaciens B1075.</title>
        <authorList>
            <person name="Cao J."/>
            <person name="Li X."/>
        </authorList>
    </citation>
    <scope>NUCLEOTIDE SEQUENCE</scope>
    <source>
        <strain evidence="1">B1075</strain>
    </source>
</reference>
<dbReference type="AlphaFoldDB" id="A0AAJ5VDC2"/>
<dbReference type="Proteomes" id="UP001214756">
    <property type="component" value="Chromosome"/>
</dbReference>
<dbReference type="RefSeq" id="WP_275093612.1">
    <property type="nucleotide sequence ID" value="NZ_CP118606.1"/>
</dbReference>
<dbReference type="SUPFAM" id="SSF55961">
    <property type="entry name" value="Bet v1-like"/>
    <property type="match status" value="1"/>
</dbReference>
<sequence>MASASPLPRSRGDRALYVEILIRAPLDEVWALTQDPSSHVRWDARFSDIVPQRTRPDGAQDFRYELDLGVHTIRGTGVSLATKLSRTGERTSALLFDTDDALSPLGAGRGYWRYVPTDDGVRFLTGYDYVPGWGWLGRVLDPLITRRFVWWLTARSFDRLRLWAEQGIAPEETSGWRSLRRGHRPRARNCLARPPRRTGRTIMEDAPESLEELV</sequence>
<dbReference type="InterPro" id="IPR023393">
    <property type="entry name" value="START-like_dom_sf"/>
</dbReference>
<gene>
    <name evidence="1" type="ORF">PWF71_05460</name>
</gene>
<organism evidence="1 2">
    <name type="scientific">Microbacterium maritypicum</name>
    <name type="common">Microbacterium liquefaciens</name>
    <dbReference type="NCBI Taxonomy" id="33918"/>
    <lineage>
        <taxon>Bacteria</taxon>
        <taxon>Bacillati</taxon>
        <taxon>Actinomycetota</taxon>
        <taxon>Actinomycetes</taxon>
        <taxon>Micrococcales</taxon>
        <taxon>Microbacteriaceae</taxon>
        <taxon>Microbacterium</taxon>
    </lineage>
</organism>
<evidence type="ECO:0000313" key="1">
    <source>
        <dbReference type="EMBL" id="WEF22129.1"/>
    </source>
</evidence>
<protein>
    <submittedName>
        <fullName evidence="1">SRPBCC family protein</fullName>
    </submittedName>
</protein>
<evidence type="ECO:0000313" key="2">
    <source>
        <dbReference type="Proteomes" id="UP001214756"/>
    </source>
</evidence>
<name>A0AAJ5VDC2_MICMQ</name>
<proteinExistence type="predicted"/>